<evidence type="ECO:0000313" key="2">
    <source>
        <dbReference type="Proteomes" id="UP000294194"/>
    </source>
</evidence>
<comment type="caution">
    <text evidence="1">The sequence shown here is derived from an EMBL/GenBank/DDBJ whole genome shotgun (WGS) entry which is preliminary data.</text>
</comment>
<dbReference type="Proteomes" id="UP000294194">
    <property type="component" value="Unassembled WGS sequence"/>
</dbReference>
<sequence length="1419" mass="146451">MTVHATLRRVALLVSGVLVMGTVGILPAQAAPTTRVVTLSGAIAQISDQDDASLERAFRVTGRGYLALDFAAEPAALELSGPISVQVTVPKTLALGATPESEFQALQDFSQGAKLRVAALVSSDGVGAMINTVPATPGIHSVYAVLVTPANVSGTAPGAGQTVAGVQAAVDYVDGFWLGESGNRVGFELAGTVPHYKSAYSCASIAGSLSMWNEAEARARTQLDYLPGENTHLSLIFPDSAQGCSGGGLGDVGTSINSGGRTWSLGSDTAQGRRILAHELGHNLSFGHANWLDCFESEPYLGASGFDADCSNVEYGDQFDTMGGSVGGKTGGSVSSPNAIRSGLWTSADYSVAPTGSTTYTLESLGSNAGKRAVVVEDSLGLNYFVEFRTFTGDDAQFSGGAGNCASGAGCVPSTPGVRILTLEKKLVNGTTTFKGLWGDDTHLLGRTVGGAKLRDYKQADVFRSQSTGGVTVTVDQVGPTTATVTVNRPTNGLTADATNGNPYDVDDPKGAWIARTHGGFDNYWRVGDTLTALLGDAWVAESYSFQWYRWPSGANGAVAIAGATDQSYTLLPEDKGSVRVIVTGAVGASSSSVTLPDVTYTGFAVKEGILVQGSVSISQASSTLTAKLKNWTTAGASYSYEWYRGATVIPGATGATYQRVAADSGHALRVRVTASRPGFASLTAESAAVADDAPAPTENPAITATLSPIALSAAFPAITSTGAVTTQQWLRGDSPIAGATKTTYAPVAADVGTRLKLVVTTTRPGLDALVRSSAPVSYATDDVALPLVTGTPRLGSTLTATAPTYTLEGETVEAPVRRFQWYRSGAAIAGAAAQTYTLAALDVAKTITVRSTGRAPDGTVTVSALSVKTPVIAKRLIAGTLAVPQVTQKKLVLSAALPAASVTESGVLRSWQWLRNGVVIKKATKPTFTLTAADRNKVISARVTLSKTNYATTVLVSAVTNYTVTASAPIVLSGTAKIGGGVLTVNEPSYSLKALPVTPTVTRTWYRNGVKFTNAGTSYTIKPSDFGKSIRVTVTATAAGSLSYSASTPKRVIGKGELTGTLAVPTMGRVAGSLVLTAIPAHTTNQASATSWQWLRNGVVIKGATGKAYKLTMLDRNKTVGPRAVVTRKNYATVVLTAVPFNYTLQAETVPVVTGTVRVALPVTVSSVDYSSLDWPVAAPVRSYQWLRAGVVIPKATGASYTPVAADKGKLLSVRVMATFAGLLPSIVVTPAVLVAPGVPVVPSTPLPQLTTNAVVGATLSIAPREYSENAAAAYQWLRNGVAIPKATASSYLLVTSDRGTAISVRVTASAAGFLPSVSTSAATLPVGLFTFGDEAIAAPVQVSAVGAGYVVGDTGIGAPAVKAFQWYRNGTAIAKATKAGYTPVAADAGKTLTVRVIHTRLNYTTVVKWASTDSFSE</sequence>
<reference evidence="2" key="1">
    <citation type="submission" date="2019-02" db="EMBL/GenBank/DDBJ databases">
        <title>Glaciihabitans arcticus sp. nov., a psychrotolerant bacterium isolated from polar soil.</title>
        <authorList>
            <person name="Dahal R.H."/>
        </authorList>
    </citation>
    <scope>NUCLEOTIDE SEQUENCE [LARGE SCALE GENOMIC DNA]</scope>
    <source>
        <strain evidence="2">RP-3-7</strain>
    </source>
</reference>
<gene>
    <name evidence="1" type="ORF">EYE40_10780</name>
</gene>
<proteinExistence type="predicted"/>
<dbReference type="SUPFAM" id="SSF55486">
    <property type="entry name" value="Metalloproteases ('zincins'), catalytic domain"/>
    <property type="match status" value="1"/>
</dbReference>
<evidence type="ECO:0000313" key="1">
    <source>
        <dbReference type="EMBL" id="TBN57834.1"/>
    </source>
</evidence>
<dbReference type="EMBL" id="SISG01000001">
    <property type="protein sequence ID" value="TBN57834.1"/>
    <property type="molecule type" value="Genomic_DNA"/>
</dbReference>
<evidence type="ECO:0008006" key="3">
    <source>
        <dbReference type="Google" id="ProtNLM"/>
    </source>
</evidence>
<name>A0A4Q9GUF5_9MICO</name>
<dbReference type="Gene3D" id="2.60.40.2700">
    <property type="match status" value="10"/>
</dbReference>
<organism evidence="1 2">
    <name type="scientific">Glaciihabitans arcticus</name>
    <dbReference type="NCBI Taxonomy" id="2668039"/>
    <lineage>
        <taxon>Bacteria</taxon>
        <taxon>Bacillati</taxon>
        <taxon>Actinomycetota</taxon>
        <taxon>Actinomycetes</taxon>
        <taxon>Micrococcales</taxon>
        <taxon>Microbacteriaceae</taxon>
        <taxon>Glaciihabitans</taxon>
    </lineage>
</organism>
<keyword evidence="2" id="KW-1185">Reference proteome</keyword>
<accession>A0A4Q9GUF5</accession>
<protein>
    <recommendedName>
        <fullName evidence="3">Peptidase M11 gametolysin domain-containing protein</fullName>
    </recommendedName>
</protein>
<dbReference type="RefSeq" id="WP_130981943.1">
    <property type="nucleotide sequence ID" value="NZ_SISG01000001.1"/>
</dbReference>